<feature type="transmembrane region" description="Helical" evidence="1">
    <location>
        <begin position="18"/>
        <end position="37"/>
    </location>
</feature>
<reference evidence="2 4" key="1">
    <citation type="submission" date="2016-02" db="EMBL/GenBank/DDBJ databases">
        <authorList>
            <person name="Nicholson A.C."/>
            <person name="Humrighouse B.W."/>
            <person name="Loparev V."/>
            <person name="Emery B."/>
            <person name="Graziano J."/>
            <person name="McQuiston J.R."/>
        </authorList>
    </citation>
    <scope>NUCLEOTIDE SEQUENCE [LARGE SCALE GENOMIC DNA]</scope>
    <source>
        <strain evidence="2 4">E6809</strain>
    </source>
</reference>
<dbReference type="AlphaFoldDB" id="A0A1T3DV25"/>
<evidence type="ECO:0000256" key="1">
    <source>
        <dbReference type="SAM" id="Phobius"/>
    </source>
</evidence>
<proteinExistence type="predicted"/>
<keyword evidence="1" id="KW-0472">Membrane</keyword>
<reference evidence="3" key="2">
    <citation type="submission" date="2016-06" db="EMBL/GenBank/DDBJ databases">
        <authorList>
            <person name="Nicholson A.C."/>
        </authorList>
    </citation>
    <scope>NUCLEOTIDE SEQUENCE [LARGE SCALE GENOMIC DNA]</scope>
    <source>
        <strain evidence="3">E6809</strain>
    </source>
</reference>
<evidence type="ECO:0000313" key="2">
    <source>
        <dbReference type="EMBL" id="AQX52603.1"/>
    </source>
</evidence>
<protein>
    <submittedName>
        <fullName evidence="3">Uncharacterized protein</fullName>
    </submittedName>
</protein>
<evidence type="ECO:0000313" key="3">
    <source>
        <dbReference type="EMBL" id="OPB47472.1"/>
    </source>
</evidence>
<dbReference type="EMBL" id="CP014339">
    <property type="protein sequence ID" value="AQX52603.1"/>
    <property type="molecule type" value="Genomic_DNA"/>
</dbReference>
<evidence type="ECO:0000313" key="4">
    <source>
        <dbReference type="Proteomes" id="UP000189738"/>
    </source>
</evidence>
<accession>A0A1T3DV25</accession>
<feature type="transmembrane region" description="Helical" evidence="1">
    <location>
        <begin position="49"/>
        <end position="68"/>
    </location>
</feature>
<keyword evidence="1" id="KW-1133">Transmembrane helix</keyword>
<gene>
    <name evidence="2" type="ORF">AYC66_18805</name>
    <name evidence="3" type="ORF">BAY09_07435</name>
</gene>
<name>A0A1T3DV25_9FLAO</name>
<keyword evidence="1" id="KW-0812">Transmembrane</keyword>
<dbReference type="EMBL" id="MAHS01000013">
    <property type="protein sequence ID" value="OPB47472.1"/>
    <property type="molecule type" value="Genomic_DNA"/>
</dbReference>
<sequence>MLTMILLKNKGVKIMLKIWSLVFFIIAGAMQFIGKLLKDASNDYQTFDFKNYIFCVSILIIGIVIYFFTNKTIQSPLEQVADS</sequence>
<dbReference type="Proteomes" id="UP000189738">
    <property type="component" value="Chromosome"/>
</dbReference>
<organism evidence="3">
    <name type="scientific">Elizabethkingia anophelis</name>
    <dbReference type="NCBI Taxonomy" id="1117645"/>
    <lineage>
        <taxon>Bacteria</taxon>
        <taxon>Pseudomonadati</taxon>
        <taxon>Bacteroidota</taxon>
        <taxon>Flavobacteriia</taxon>
        <taxon>Flavobacteriales</taxon>
        <taxon>Weeksellaceae</taxon>
        <taxon>Elizabethkingia</taxon>
    </lineage>
</organism>